<name>A0A1G2AX34_9BACT</name>
<evidence type="ECO:0000256" key="2">
    <source>
        <dbReference type="ARBA" id="ARBA00022722"/>
    </source>
</evidence>
<evidence type="ECO:0000256" key="4">
    <source>
        <dbReference type="ARBA" id="ARBA00024207"/>
    </source>
</evidence>
<dbReference type="InterPro" id="IPR052379">
    <property type="entry name" value="Type_VII_TA_RNase"/>
</dbReference>
<dbReference type="InterPro" id="IPR037038">
    <property type="entry name" value="HepT-like_sf"/>
</dbReference>
<dbReference type="GO" id="GO:0016787">
    <property type="term" value="F:hydrolase activity"/>
    <property type="evidence" value="ECO:0007669"/>
    <property type="project" value="UniProtKB-KW"/>
</dbReference>
<reference evidence="5 6" key="1">
    <citation type="journal article" date="2016" name="Nat. Commun.">
        <title>Thousands of microbial genomes shed light on interconnected biogeochemical processes in an aquifer system.</title>
        <authorList>
            <person name="Anantharaman K."/>
            <person name="Brown C.T."/>
            <person name="Hug L.A."/>
            <person name="Sharon I."/>
            <person name="Castelle C.J."/>
            <person name="Probst A.J."/>
            <person name="Thomas B.C."/>
            <person name="Singh A."/>
            <person name="Wilkins M.J."/>
            <person name="Karaoz U."/>
            <person name="Brodie E.L."/>
            <person name="Williams K.H."/>
            <person name="Hubbard S.S."/>
            <person name="Banfield J.F."/>
        </authorList>
    </citation>
    <scope>NUCLEOTIDE SEQUENCE [LARGE SCALE GENOMIC DNA]</scope>
</reference>
<sequence length="151" mass="17543">MTLPLEREAVLPRIDGIRKNIQRLQKLGELPLEDFQEGDSFDLAQHHLRLALEGVFHISSHVLSRLPGGRAVEYREIAQKLGDLGVVEKKFAEERLVPMAKLRNLLVHHYADIDPKRLYITVKEHLSDIETFLRHMKTLLEHPEKFDLEVK</sequence>
<dbReference type="GO" id="GO:0004540">
    <property type="term" value="F:RNA nuclease activity"/>
    <property type="evidence" value="ECO:0007669"/>
    <property type="project" value="InterPro"/>
</dbReference>
<evidence type="ECO:0008006" key="7">
    <source>
        <dbReference type="Google" id="ProtNLM"/>
    </source>
</evidence>
<organism evidence="5 6">
    <name type="scientific">Candidatus Kerfeldbacteria bacterium RIFCSPHIGHO2_12_FULL_48_17</name>
    <dbReference type="NCBI Taxonomy" id="1798542"/>
    <lineage>
        <taxon>Bacteria</taxon>
        <taxon>Candidatus Kerfeldiibacteriota</taxon>
    </lineage>
</organism>
<dbReference type="EMBL" id="MHKD01000043">
    <property type="protein sequence ID" value="OGY81473.1"/>
    <property type="molecule type" value="Genomic_DNA"/>
</dbReference>
<comment type="caution">
    <text evidence="5">The sequence shown here is derived from an EMBL/GenBank/DDBJ whole genome shotgun (WGS) entry which is preliminary data.</text>
</comment>
<dbReference type="PANTHER" id="PTHR33397">
    <property type="entry name" value="UPF0331 PROTEIN YUTE"/>
    <property type="match status" value="1"/>
</dbReference>
<gene>
    <name evidence="5" type="ORF">A3F54_02480</name>
</gene>
<keyword evidence="1" id="KW-1277">Toxin-antitoxin system</keyword>
<dbReference type="Gene3D" id="1.20.120.580">
    <property type="entry name" value="bsu32300-like"/>
    <property type="match status" value="1"/>
</dbReference>
<dbReference type="Proteomes" id="UP000176952">
    <property type="component" value="Unassembled WGS sequence"/>
</dbReference>
<dbReference type="Pfam" id="PF01934">
    <property type="entry name" value="HepT-like"/>
    <property type="match status" value="1"/>
</dbReference>
<dbReference type="GO" id="GO:0110001">
    <property type="term" value="C:toxin-antitoxin complex"/>
    <property type="evidence" value="ECO:0007669"/>
    <property type="project" value="InterPro"/>
</dbReference>
<keyword evidence="3" id="KW-0378">Hydrolase</keyword>
<dbReference type="NCBIfam" id="NF047751">
    <property type="entry name" value="HepT_toxin"/>
    <property type="match status" value="1"/>
</dbReference>
<dbReference type="PANTHER" id="PTHR33397:SF3">
    <property type="entry name" value="MRNA NUCLEASE HEPT"/>
    <property type="match status" value="1"/>
</dbReference>
<dbReference type="STRING" id="1798542.A3F54_02480"/>
<dbReference type="InterPro" id="IPR008201">
    <property type="entry name" value="HepT-like"/>
</dbReference>
<evidence type="ECO:0000256" key="3">
    <source>
        <dbReference type="ARBA" id="ARBA00022801"/>
    </source>
</evidence>
<evidence type="ECO:0000313" key="6">
    <source>
        <dbReference type="Proteomes" id="UP000176952"/>
    </source>
</evidence>
<comment type="similarity">
    <text evidence="4">Belongs to the HepT RNase toxin family.</text>
</comment>
<protein>
    <recommendedName>
        <fullName evidence="7">DUF86 domain-containing protein</fullName>
    </recommendedName>
</protein>
<evidence type="ECO:0000313" key="5">
    <source>
        <dbReference type="EMBL" id="OGY81473.1"/>
    </source>
</evidence>
<proteinExistence type="inferred from homology"/>
<evidence type="ECO:0000256" key="1">
    <source>
        <dbReference type="ARBA" id="ARBA00022649"/>
    </source>
</evidence>
<dbReference type="AlphaFoldDB" id="A0A1G2AX34"/>
<keyword evidence="2" id="KW-0540">Nuclease</keyword>
<accession>A0A1G2AX34</accession>